<dbReference type="GO" id="GO:0016747">
    <property type="term" value="F:acyltransferase activity, transferring groups other than amino-acyl groups"/>
    <property type="evidence" value="ECO:0007669"/>
    <property type="project" value="InterPro"/>
</dbReference>
<dbReference type="PROSITE" id="PS51186">
    <property type="entry name" value="GNAT"/>
    <property type="match status" value="1"/>
</dbReference>
<dbReference type="InterPro" id="IPR016181">
    <property type="entry name" value="Acyl_CoA_acyltransferase"/>
</dbReference>
<sequence>MQIHQAEWDDDDVQRLTTEQQDEVRARYGGRDEPGAHPTAADVGVVLVARDDDGTPLGCGALRDLGGGVAEVKRMYVVPAARGRGVSKAVLAGLEDAAREQGWTTLRLETGPLQPEAIGLYEGAGYRPIAAFGAYVGDPDAEESLFLERVLEGGTPAPASPAPAGHAPRDSATRLIQ</sequence>
<organism evidence="5 6">
    <name type="scientific">Blastococcus haudaquaticus</name>
    <dbReference type="NCBI Taxonomy" id="1938745"/>
    <lineage>
        <taxon>Bacteria</taxon>
        <taxon>Bacillati</taxon>
        <taxon>Actinomycetota</taxon>
        <taxon>Actinomycetes</taxon>
        <taxon>Geodermatophilales</taxon>
        <taxon>Geodermatophilaceae</taxon>
        <taxon>Blastococcus</taxon>
    </lineage>
</organism>
<evidence type="ECO:0000256" key="1">
    <source>
        <dbReference type="ARBA" id="ARBA00022679"/>
    </source>
</evidence>
<dbReference type="Proteomes" id="UP000219482">
    <property type="component" value="Unassembled WGS sequence"/>
</dbReference>
<feature type="region of interest" description="Disordered" evidence="3">
    <location>
        <begin position="1"/>
        <end position="21"/>
    </location>
</feature>
<reference evidence="6" key="1">
    <citation type="submission" date="2017-09" db="EMBL/GenBank/DDBJ databases">
        <authorList>
            <person name="Varghese N."/>
            <person name="Submissions S."/>
        </authorList>
    </citation>
    <scope>NUCLEOTIDE SEQUENCE [LARGE SCALE GENOMIC DNA]</scope>
    <source>
        <strain evidence="6">DSM 44270</strain>
    </source>
</reference>
<dbReference type="SUPFAM" id="SSF55729">
    <property type="entry name" value="Acyl-CoA N-acyltransferases (Nat)"/>
    <property type="match status" value="1"/>
</dbReference>
<dbReference type="AlphaFoldDB" id="A0A286GJE8"/>
<keyword evidence="2 5" id="KW-0012">Acyltransferase</keyword>
<dbReference type="InterPro" id="IPR000182">
    <property type="entry name" value="GNAT_dom"/>
</dbReference>
<dbReference type="CDD" id="cd04301">
    <property type="entry name" value="NAT_SF"/>
    <property type="match status" value="1"/>
</dbReference>
<gene>
    <name evidence="5" type="ORF">SAMN06272739_1286</name>
</gene>
<evidence type="ECO:0000313" key="5">
    <source>
        <dbReference type="EMBL" id="SOD95653.1"/>
    </source>
</evidence>
<dbReference type="EMBL" id="OCNK01000001">
    <property type="protein sequence ID" value="SOD95653.1"/>
    <property type="molecule type" value="Genomic_DNA"/>
</dbReference>
<protein>
    <submittedName>
        <fullName evidence="5">L-amino acid N-acyltransferase YncA</fullName>
    </submittedName>
</protein>
<dbReference type="RefSeq" id="WP_097182964.1">
    <property type="nucleotide sequence ID" value="NZ_OCNK01000001.1"/>
</dbReference>
<dbReference type="OrthoDB" id="9803233at2"/>
<keyword evidence="6" id="KW-1185">Reference proteome</keyword>
<feature type="domain" description="N-acetyltransferase" evidence="4">
    <location>
        <begin position="1"/>
        <end position="148"/>
    </location>
</feature>
<dbReference type="Pfam" id="PF00583">
    <property type="entry name" value="Acetyltransf_1"/>
    <property type="match status" value="1"/>
</dbReference>
<evidence type="ECO:0000313" key="6">
    <source>
        <dbReference type="Proteomes" id="UP000219482"/>
    </source>
</evidence>
<feature type="compositionally biased region" description="Basic and acidic residues" evidence="3">
    <location>
        <begin position="167"/>
        <end position="177"/>
    </location>
</feature>
<dbReference type="InterPro" id="IPR050832">
    <property type="entry name" value="Bact_Acetyltransf"/>
</dbReference>
<dbReference type="PANTHER" id="PTHR43877:SF2">
    <property type="entry name" value="AMINOALKYLPHOSPHONATE N-ACETYLTRANSFERASE-RELATED"/>
    <property type="match status" value="1"/>
</dbReference>
<accession>A0A286GJE8</accession>
<feature type="region of interest" description="Disordered" evidence="3">
    <location>
        <begin position="152"/>
        <end position="177"/>
    </location>
</feature>
<keyword evidence="1 5" id="KW-0808">Transferase</keyword>
<name>A0A286GJE8_9ACTN</name>
<evidence type="ECO:0000256" key="3">
    <source>
        <dbReference type="SAM" id="MobiDB-lite"/>
    </source>
</evidence>
<evidence type="ECO:0000259" key="4">
    <source>
        <dbReference type="PROSITE" id="PS51186"/>
    </source>
</evidence>
<dbReference type="Gene3D" id="3.40.630.30">
    <property type="match status" value="1"/>
</dbReference>
<dbReference type="PANTHER" id="PTHR43877">
    <property type="entry name" value="AMINOALKYLPHOSPHONATE N-ACETYLTRANSFERASE-RELATED-RELATED"/>
    <property type="match status" value="1"/>
</dbReference>
<evidence type="ECO:0000256" key="2">
    <source>
        <dbReference type="ARBA" id="ARBA00023315"/>
    </source>
</evidence>
<proteinExistence type="predicted"/>